<evidence type="ECO:0000313" key="1">
    <source>
        <dbReference type="Proteomes" id="UP000095283"/>
    </source>
</evidence>
<dbReference type="WBParaSite" id="Hba_20546">
    <property type="protein sequence ID" value="Hba_20546"/>
    <property type="gene ID" value="Hba_20546"/>
</dbReference>
<sequence length="108" mass="12626">MFSNKTNVIIPELPYPLRPKCIILDTLSMPPLPNLTIHPHTPVTAYYSSRRKPEDLREEPTTIYEIRMLENRVGPHVPYHVYFNHSGYNPNIYCQIQMISDKSSLRQS</sequence>
<accession>A0A1I7XT81</accession>
<dbReference type="AlphaFoldDB" id="A0A1I7XT81"/>
<reference evidence="2" key="1">
    <citation type="submission" date="2016-11" db="UniProtKB">
        <authorList>
            <consortium name="WormBaseParasite"/>
        </authorList>
    </citation>
    <scope>IDENTIFICATION</scope>
</reference>
<keyword evidence="1" id="KW-1185">Reference proteome</keyword>
<dbReference type="Proteomes" id="UP000095283">
    <property type="component" value="Unplaced"/>
</dbReference>
<organism evidence="1 2">
    <name type="scientific">Heterorhabditis bacteriophora</name>
    <name type="common">Entomopathogenic nematode worm</name>
    <dbReference type="NCBI Taxonomy" id="37862"/>
    <lineage>
        <taxon>Eukaryota</taxon>
        <taxon>Metazoa</taxon>
        <taxon>Ecdysozoa</taxon>
        <taxon>Nematoda</taxon>
        <taxon>Chromadorea</taxon>
        <taxon>Rhabditida</taxon>
        <taxon>Rhabditina</taxon>
        <taxon>Rhabditomorpha</taxon>
        <taxon>Strongyloidea</taxon>
        <taxon>Heterorhabditidae</taxon>
        <taxon>Heterorhabditis</taxon>
    </lineage>
</organism>
<name>A0A1I7XT81_HETBA</name>
<proteinExistence type="predicted"/>
<evidence type="ECO:0000313" key="2">
    <source>
        <dbReference type="WBParaSite" id="Hba_20546"/>
    </source>
</evidence>
<protein>
    <submittedName>
        <fullName evidence="2">Velvet domain-containing protein</fullName>
    </submittedName>
</protein>